<feature type="domain" description="Glycosyltransferase 2-like" evidence="1">
    <location>
        <begin position="5"/>
        <end position="128"/>
    </location>
</feature>
<dbReference type="GO" id="GO:0016740">
    <property type="term" value="F:transferase activity"/>
    <property type="evidence" value="ECO:0007669"/>
    <property type="project" value="UniProtKB-KW"/>
</dbReference>
<reference evidence="2 3" key="1">
    <citation type="submission" date="2015-11" db="EMBL/GenBank/DDBJ databases">
        <title>Exploring the genomic traits of fungus-feeding bacterial genus Collimonas.</title>
        <authorList>
            <person name="Song C."/>
            <person name="Schmidt R."/>
            <person name="de Jager V."/>
            <person name="Krzyzanowska D."/>
            <person name="Jongedijk E."/>
            <person name="Cankar K."/>
            <person name="Beekwilder J."/>
            <person name="van Veen A."/>
            <person name="de Boer W."/>
            <person name="van Veen J.A."/>
            <person name="Garbeva P."/>
        </authorList>
    </citation>
    <scope>NUCLEOTIDE SEQUENCE [LARGE SCALE GENOMIC DNA]</scope>
    <source>
        <strain evidence="2 3">Ter6</strain>
    </source>
</reference>
<dbReference type="Gene3D" id="3.90.550.10">
    <property type="entry name" value="Spore Coat Polysaccharide Biosynthesis Protein SpsA, Chain A"/>
    <property type="match status" value="1"/>
</dbReference>
<dbReference type="Pfam" id="PF00535">
    <property type="entry name" value="Glycos_transf_2"/>
    <property type="match status" value="1"/>
</dbReference>
<evidence type="ECO:0000313" key="3">
    <source>
        <dbReference type="Proteomes" id="UP000072421"/>
    </source>
</evidence>
<keyword evidence="2" id="KW-0808">Transferase</keyword>
<dbReference type="InterPro" id="IPR029044">
    <property type="entry name" value="Nucleotide-diphossugar_trans"/>
</dbReference>
<dbReference type="AlphaFoldDB" id="A0A127P625"/>
<protein>
    <submittedName>
        <fullName evidence="2">Glycosyl transferase 2 family protein</fullName>
    </submittedName>
</protein>
<dbReference type="EMBL" id="CP013232">
    <property type="protein sequence ID" value="AMO93279.1"/>
    <property type="molecule type" value="Genomic_DNA"/>
</dbReference>
<evidence type="ECO:0000313" key="2">
    <source>
        <dbReference type="EMBL" id="AMO93279.1"/>
    </source>
</evidence>
<dbReference type="PANTHER" id="PTHR43685:SF3">
    <property type="entry name" value="SLR2126 PROTEIN"/>
    <property type="match status" value="1"/>
</dbReference>
<gene>
    <name evidence="2" type="ORF">CFter6_0550</name>
</gene>
<dbReference type="OrthoDB" id="8779556at2"/>
<dbReference type="Proteomes" id="UP000072421">
    <property type="component" value="Chromosome"/>
</dbReference>
<name>A0A127P625_9BURK</name>
<dbReference type="InterPro" id="IPR001173">
    <property type="entry name" value="Glyco_trans_2-like"/>
</dbReference>
<organism evidence="2">
    <name type="scientific">Collimonas fungivorans</name>
    <dbReference type="NCBI Taxonomy" id="158899"/>
    <lineage>
        <taxon>Bacteria</taxon>
        <taxon>Pseudomonadati</taxon>
        <taxon>Pseudomonadota</taxon>
        <taxon>Betaproteobacteria</taxon>
        <taxon>Burkholderiales</taxon>
        <taxon>Oxalobacteraceae</taxon>
        <taxon>Collimonas</taxon>
    </lineage>
</organism>
<dbReference type="SUPFAM" id="SSF53448">
    <property type="entry name" value="Nucleotide-diphospho-sugar transferases"/>
    <property type="match status" value="1"/>
</dbReference>
<dbReference type="PATRIC" id="fig|158899.10.peg.568"/>
<proteinExistence type="predicted"/>
<dbReference type="InterPro" id="IPR050834">
    <property type="entry name" value="Glycosyltransf_2"/>
</dbReference>
<accession>A0A127P625</accession>
<sequence>MPCASIIMPTFNKADYLRLTLASLTQQTHTDFELILVDDGSVDATPSVVEHFKRRLPIRYVRQENLGRAVARNIGLDLVSSDYILFCDDDRLMPPDFLRRHICALASDSDVAVVGWKRTILTCWQRDRLPLSVPDMQWLQSRHADIITELGHCDTVQLLNEEDIVGNFSKCIDEWCLGDERDNFYLPEAMKVPMEHGFAIPWLYGTTANMSVRSSHLGKLIRFDEHYSGWGMEDTDLSYQLHQAGTTFKFDASIINYHQIHPTGPGRAEDNAAARWRDLAVNFQHFCAKNDRWDAWMIWATMGRLGPVELQALARETERHSESLLVKELTWAYKELYRLRFQEKHQSNAFSLAPANHEAITG</sequence>
<dbReference type="PANTHER" id="PTHR43685">
    <property type="entry name" value="GLYCOSYLTRANSFERASE"/>
    <property type="match status" value="1"/>
</dbReference>
<evidence type="ECO:0000259" key="1">
    <source>
        <dbReference type="Pfam" id="PF00535"/>
    </source>
</evidence>
<dbReference type="CDD" id="cd00761">
    <property type="entry name" value="Glyco_tranf_GTA_type"/>
    <property type="match status" value="1"/>
</dbReference>